<feature type="region of interest" description="Disordered" evidence="1">
    <location>
        <begin position="38"/>
        <end position="512"/>
    </location>
</feature>
<reference evidence="2" key="1">
    <citation type="journal article" date="2020" name="Stud. Mycol.">
        <title>101 Dothideomycetes genomes: a test case for predicting lifestyles and emergence of pathogens.</title>
        <authorList>
            <person name="Haridas S."/>
            <person name="Albert R."/>
            <person name="Binder M."/>
            <person name="Bloem J."/>
            <person name="Labutti K."/>
            <person name="Salamov A."/>
            <person name="Andreopoulos B."/>
            <person name="Baker S."/>
            <person name="Barry K."/>
            <person name="Bills G."/>
            <person name="Bluhm B."/>
            <person name="Cannon C."/>
            <person name="Castanera R."/>
            <person name="Culley D."/>
            <person name="Daum C."/>
            <person name="Ezra D."/>
            <person name="Gonzalez J."/>
            <person name="Henrissat B."/>
            <person name="Kuo A."/>
            <person name="Liang C."/>
            <person name="Lipzen A."/>
            <person name="Lutzoni F."/>
            <person name="Magnuson J."/>
            <person name="Mondo S."/>
            <person name="Nolan M."/>
            <person name="Ohm R."/>
            <person name="Pangilinan J."/>
            <person name="Park H.-J."/>
            <person name="Ramirez L."/>
            <person name="Alfaro M."/>
            <person name="Sun H."/>
            <person name="Tritt A."/>
            <person name="Yoshinaga Y."/>
            <person name="Zwiers L.-H."/>
            <person name="Turgeon B."/>
            <person name="Goodwin S."/>
            <person name="Spatafora J."/>
            <person name="Crous P."/>
            <person name="Grigoriev I."/>
        </authorList>
    </citation>
    <scope>NUCLEOTIDE SEQUENCE</scope>
    <source>
        <strain evidence="2">CBS 125425</strain>
    </source>
</reference>
<sequence length="613" mass="67772">MWKRLQGHGREKEKHIGNPVLVETTYDEDQLRHIPTISAAQNASHQPSVQSPSSLQSYNTLSPTYAQNYRASDAPTLNSTYSQPSPELNYDYNPTASEPGYRDDVSPPSSPEPEQQNEVDANQPRRFRSMRDVSPVDETRAARTGSNIPVLRKAPLDAQGNQTAATQKFWGGKVAPNSKVKWDEYSGEPTSSTKGKASQVSPGSFVPKVAKATTSGPQDALKKPATYSERTNRFGSKPSVVDTKPRPREPWSRASGRAEIVQPLKDDKDAKQPPTAFQKRVVPKKADSPGLVSPNSLANTVKRVPVATETAPVADDREGLDSFDTHEDPIKPVVPLKVGRNSPPRSLASPTSPHNPVNQGPYSYPSPITPTNNQPRSQSTKEQETEGPQSRSTPPNAKIVRKSIEATPESTSSKENGFKSRFSWTTVNTSTTYQHSPPPSPPPPLPTEDPLPAAKSILERKRPVPTSDKATARKPISAATTRSVTMSDPPSPRPSSTFSTNTQKALPRPPTELTAADHIDILEAQMEDLRLRRSNVGRLLHDLNQRAPPNPLLTDFKRMRLVERRKKDFENELAEIKKEEHDVGLMLHRAWRKRERADPNGSESAIWIRRVTR</sequence>
<evidence type="ECO:0000313" key="2">
    <source>
        <dbReference type="EMBL" id="KAF2735028.1"/>
    </source>
</evidence>
<protein>
    <submittedName>
        <fullName evidence="2">Uncharacterized protein</fullName>
    </submittedName>
</protein>
<proteinExistence type="predicted"/>
<dbReference type="PANTHER" id="PTHR42023:SF1">
    <property type="entry name" value="BHLH DOMAIN-CONTAINING PROTEIN"/>
    <property type="match status" value="1"/>
</dbReference>
<feature type="compositionally biased region" description="Polar residues" evidence="1">
    <location>
        <begin position="385"/>
        <end position="395"/>
    </location>
</feature>
<dbReference type="PANTHER" id="PTHR42023">
    <property type="entry name" value="BHLH DOMAIN-CONTAINING PROTEIN"/>
    <property type="match status" value="1"/>
</dbReference>
<feature type="compositionally biased region" description="Pro residues" evidence="1">
    <location>
        <begin position="436"/>
        <end position="449"/>
    </location>
</feature>
<evidence type="ECO:0000256" key="1">
    <source>
        <dbReference type="SAM" id="MobiDB-lite"/>
    </source>
</evidence>
<organism evidence="2 3">
    <name type="scientific">Polyplosphaeria fusca</name>
    <dbReference type="NCBI Taxonomy" id="682080"/>
    <lineage>
        <taxon>Eukaryota</taxon>
        <taxon>Fungi</taxon>
        <taxon>Dikarya</taxon>
        <taxon>Ascomycota</taxon>
        <taxon>Pezizomycotina</taxon>
        <taxon>Dothideomycetes</taxon>
        <taxon>Pleosporomycetidae</taxon>
        <taxon>Pleosporales</taxon>
        <taxon>Tetraplosphaeriaceae</taxon>
        <taxon>Polyplosphaeria</taxon>
    </lineage>
</organism>
<feature type="compositionally biased region" description="Polar residues" evidence="1">
    <location>
        <begin position="348"/>
        <end position="361"/>
    </location>
</feature>
<dbReference type="AlphaFoldDB" id="A0A9P4V3C2"/>
<feature type="compositionally biased region" description="Basic and acidic residues" evidence="1">
    <location>
        <begin position="314"/>
        <end position="330"/>
    </location>
</feature>
<feature type="compositionally biased region" description="Polar residues" evidence="1">
    <location>
        <begin position="422"/>
        <end position="435"/>
    </location>
</feature>
<feature type="compositionally biased region" description="Polar residues" evidence="1">
    <location>
        <begin position="188"/>
        <end position="202"/>
    </location>
</feature>
<evidence type="ECO:0000313" key="3">
    <source>
        <dbReference type="Proteomes" id="UP000799444"/>
    </source>
</evidence>
<dbReference type="Proteomes" id="UP000799444">
    <property type="component" value="Unassembled WGS sequence"/>
</dbReference>
<accession>A0A9P4V3C2</accession>
<feature type="compositionally biased region" description="Polar residues" evidence="1">
    <location>
        <begin position="58"/>
        <end position="96"/>
    </location>
</feature>
<dbReference type="EMBL" id="ML996140">
    <property type="protein sequence ID" value="KAF2735028.1"/>
    <property type="molecule type" value="Genomic_DNA"/>
</dbReference>
<feature type="compositionally biased region" description="Low complexity" evidence="1">
    <location>
        <begin position="44"/>
        <end position="57"/>
    </location>
</feature>
<keyword evidence="3" id="KW-1185">Reference proteome</keyword>
<name>A0A9P4V3C2_9PLEO</name>
<dbReference type="OrthoDB" id="4507572at2759"/>
<comment type="caution">
    <text evidence="2">The sequence shown here is derived from an EMBL/GenBank/DDBJ whole genome shotgun (WGS) entry which is preliminary data.</text>
</comment>
<gene>
    <name evidence="2" type="ORF">EJ04DRAFT_523131</name>
</gene>
<feature type="compositionally biased region" description="Polar residues" evidence="1">
    <location>
        <begin position="369"/>
        <end position="378"/>
    </location>
</feature>